<dbReference type="Proteomes" id="UP000487649">
    <property type="component" value="Unassembled WGS sequence"/>
</dbReference>
<dbReference type="EMBL" id="WMQE01000003">
    <property type="protein sequence ID" value="MTK20301.1"/>
    <property type="molecule type" value="Genomic_DNA"/>
</dbReference>
<feature type="compositionally biased region" description="Polar residues" evidence="1">
    <location>
        <begin position="77"/>
        <end position="93"/>
    </location>
</feature>
<dbReference type="AlphaFoldDB" id="A0A9X4XBC2"/>
<accession>A0A9X4XBC2</accession>
<reference evidence="2 3" key="1">
    <citation type="journal article" date="2019" name="Nat. Med.">
        <title>A library of human gut bacterial isolates paired with longitudinal multiomics data enables mechanistic microbiome research.</title>
        <authorList>
            <person name="Poyet M."/>
            <person name="Groussin M."/>
            <person name="Gibbons S.M."/>
            <person name="Avila-Pacheco J."/>
            <person name="Jiang X."/>
            <person name="Kearney S.M."/>
            <person name="Perrotta A.R."/>
            <person name="Berdy B."/>
            <person name="Zhao S."/>
            <person name="Lieberman T.D."/>
            <person name="Swanson P.K."/>
            <person name="Smith M."/>
            <person name="Roesemann S."/>
            <person name="Alexander J.E."/>
            <person name="Rich S.A."/>
            <person name="Livny J."/>
            <person name="Vlamakis H."/>
            <person name="Clish C."/>
            <person name="Bullock K."/>
            <person name="Deik A."/>
            <person name="Scott J."/>
            <person name="Pierce K.A."/>
            <person name="Xavier R.J."/>
            <person name="Alm E.J."/>
        </authorList>
    </citation>
    <scope>NUCLEOTIDE SEQUENCE [LARGE SCALE GENOMIC DNA]</scope>
    <source>
        <strain evidence="2 3">BIOML-A198</strain>
    </source>
</reference>
<feature type="region of interest" description="Disordered" evidence="1">
    <location>
        <begin position="73"/>
        <end position="103"/>
    </location>
</feature>
<evidence type="ECO:0000256" key="1">
    <source>
        <dbReference type="SAM" id="MobiDB-lite"/>
    </source>
</evidence>
<proteinExistence type="predicted"/>
<evidence type="ECO:0000313" key="2">
    <source>
        <dbReference type="EMBL" id="MTK20301.1"/>
    </source>
</evidence>
<organism evidence="2 3">
    <name type="scientific">Turicibacter sanguinis</name>
    <dbReference type="NCBI Taxonomy" id="154288"/>
    <lineage>
        <taxon>Bacteria</taxon>
        <taxon>Bacillati</taxon>
        <taxon>Bacillota</taxon>
        <taxon>Erysipelotrichia</taxon>
        <taxon>Erysipelotrichales</taxon>
        <taxon>Turicibacteraceae</taxon>
        <taxon>Turicibacter</taxon>
    </lineage>
</organism>
<name>A0A9X4XBC2_9FIRM</name>
<gene>
    <name evidence="2" type="ORF">GMA92_02455</name>
</gene>
<evidence type="ECO:0000313" key="3">
    <source>
        <dbReference type="Proteomes" id="UP000487649"/>
    </source>
</evidence>
<comment type="caution">
    <text evidence="2">The sequence shown here is derived from an EMBL/GenBank/DDBJ whole genome shotgun (WGS) entry which is preliminary data.</text>
</comment>
<sequence length="136" mass="15881">MYSNQPYSSMSYNNENFSTPIDNYSNYTIQSVPEQTEQRIIIPQGVGGGQPIMNNPMGAQYYPVVQQPYQPMGQPNWPMNQPYQPMGQQNWPMNQPYHPMGQQNWPMNQPYQPMGQQNWPMNQPYQPMGQPYPVMK</sequence>
<protein>
    <submittedName>
        <fullName evidence="2">Uncharacterized protein</fullName>
    </submittedName>
</protein>